<evidence type="ECO:0000256" key="2">
    <source>
        <dbReference type="ARBA" id="ARBA00023295"/>
    </source>
</evidence>
<gene>
    <name evidence="6" type="ORF">GUJ93_ZPchr0013g34593</name>
</gene>
<dbReference type="GO" id="GO:0005975">
    <property type="term" value="P:carbohydrate metabolic process"/>
    <property type="evidence" value="ECO:0007669"/>
    <property type="project" value="InterPro"/>
</dbReference>
<keyword evidence="2 3" id="KW-0326">Glycosidase</keyword>
<protein>
    <submittedName>
        <fullName evidence="6">Uncharacterized protein</fullName>
    </submittedName>
</protein>
<dbReference type="Proteomes" id="UP000729402">
    <property type="component" value="Unassembled WGS sequence"/>
</dbReference>
<accession>A0A8J5WW70</accession>
<feature type="transmembrane region" description="Helical" evidence="5">
    <location>
        <begin position="21"/>
        <end position="43"/>
    </location>
</feature>
<feature type="region of interest" description="Disordered" evidence="4">
    <location>
        <begin position="71"/>
        <end position="97"/>
    </location>
</feature>
<dbReference type="PANTHER" id="PTHR22925">
    <property type="entry name" value="GLYCOSYL HYDROLASE 43 FAMILY MEMBER"/>
    <property type="match status" value="1"/>
</dbReference>
<keyword evidence="5" id="KW-0812">Transmembrane</keyword>
<proteinExistence type="inferred from homology"/>
<evidence type="ECO:0000256" key="1">
    <source>
        <dbReference type="ARBA" id="ARBA00022801"/>
    </source>
</evidence>
<dbReference type="GO" id="GO:0004553">
    <property type="term" value="F:hydrolase activity, hydrolyzing O-glycosyl compounds"/>
    <property type="evidence" value="ECO:0007669"/>
    <property type="project" value="InterPro"/>
</dbReference>
<dbReference type="InterPro" id="IPR006710">
    <property type="entry name" value="Glyco_hydro_43"/>
</dbReference>
<reference evidence="6" key="1">
    <citation type="journal article" date="2021" name="bioRxiv">
        <title>Whole Genome Assembly and Annotation of Northern Wild Rice, Zizania palustris L., Supports a Whole Genome Duplication in the Zizania Genus.</title>
        <authorList>
            <person name="Haas M."/>
            <person name="Kono T."/>
            <person name="Macchietto M."/>
            <person name="Millas R."/>
            <person name="McGilp L."/>
            <person name="Shao M."/>
            <person name="Duquette J."/>
            <person name="Hirsch C.N."/>
            <person name="Kimball J."/>
        </authorList>
    </citation>
    <scope>NUCLEOTIDE SEQUENCE</scope>
    <source>
        <tissue evidence="6">Fresh leaf tissue</tissue>
    </source>
</reference>
<evidence type="ECO:0000313" key="6">
    <source>
        <dbReference type="EMBL" id="KAG8096107.1"/>
    </source>
</evidence>
<comment type="similarity">
    <text evidence="3">Belongs to the glycosyl hydrolase 43 family.</text>
</comment>
<dbReference type="OrthoDB" id="9970295at2759"/>
<dbReference type="CDD" id="cd18825">
    <property type="entry name" value="GH43_CtGH43-like"/>
    <property type="match status" value="1"/>
</dbReference>
<evidence type="ECO:0000256" key="5">
    <source>
        <dbReference type="SAM" id="Phobius"/>
    </source>
</evidence>
<comment type="caution">
    <text evidence="6">The sequence shown here is derived from an EMBL/GenBank/DDBJ whole genome shotgun (WGS) entry which is preliminary data.</text>
</comment>
<dbReference type="AlphaFoldDB" id="A0A8J5WW70"/>
<organism evidence="6 7">
    <name type="scientific">Zizania palustris</name>
    <name type="common">Northern wild rice</name>
    <dbReference type="NCBI Taxonomy" id="103762"/>
    <lineage>
        <taxon>Eukaryota</taxon>
        <taxon>Viridiplantae</taxon>
        <taxon>Streptophyta</taxon>
        <taxon>Embryophyta</taxon>
        <taxon>Tracheophyta</taxon>
        <taxon>Spermatophyta</taxon>
        <taxon>Magnoliopsida</taxon>
        <taxon>Liliopsida</taxon>
        <taxon>Poales</taxon>
        <taxon>Poaceae</taxon>
        <taxon>BOP clade</taxon>
        <taxon>Oryzoideae</taxon>
        <taxon>Oryzeae</taxon>
        <taxon>Zizaniinae</taxon>
        <taxon>Zizania</taxon>
    </lineage>
</organism>
<evidence type="ECO:0000313" key="7">
    <source>
        <dbReference type="Proteomes" id="UP000729402"/>
    </source>
</evidence>
<keyword evidence="7" id="KW-1185">Reference proteome</keyword>
<evidence type="ECO:0000256" key="3">
    <source>
        <dbReference type="RuleBase" id="RU361187"/>
    </source>
</evidence>
<keyword evidence="1 3" id="KW-0378">Hydrolase</keyword>
<reference evidence="6" key="2">
    <citation type="submission" date="2021-02" db="EMBL/GenBank/DDBJ databases">
        <authorList>
            <person name="Kimball J.A."/>
            <person name="Haas M.W."/>
            <person name="Macchietto M."/>
            <person name="Kono T."/>
            <person name="Duquette J."/>
            <person name="Shao M."/>
        </authorList>
    </citation>
    <scope>NUCLEOTIDE SEQUENCE</scope>
    <source>
        <tissue evidence="6">Fresh leaf tissue</tissue>
    </source>
</reference>
<sequence length="502" mass="57369">MGGRSRQPKVLAFRCYAASHRSLTMVVWCLAALVMVVNFHLLLVHKEDEDTRVHEIHRSIVGELEKVEEEKFRVSPPRSRRNPRAVRRKGEQKPPSVVDEFLDESSSVHAMFFPERKMAIDPKNDGNDSVYFYYPGRVWLDTAGNPIQAHGGGVIYDEKSETYFWYGENKDGKTYKAHSKGADRCVQGALMRAYNFPAVLDSVYEAQLPGDMLQVCSVRKVDIVGVSCYSSKDLWTWRNEGVVLRGEEKNATHDLHKSNVLERPKVIYNDRTGKYVMWMHIDDTNYTKASVGVAISNSPTGPFSYLYSKRPHDCESRDMTIFKDDNGKAYLIYSSEDNSELHIGQLTDDYLDVTNNMRRFLIAQHREAPALFKYDGTYYMITSGCTGWAPNTALAHAATSVMGPWETLGNPCVGGNDIFRSTTFFSQSTFVLPIPGLSGSFIFMADRWNPSELRDSRYLWLPLTVGGLPDEAADYSFMFPLWSRVSIYWHRRWRLPEGWRES</sequence>
<name>A0A8J5WW70_ZIZPA</name>
<dbReference type="EMBL" id="JAAALK010000079">
    <property type="protein sequence ID" value="KAG8096107.1"/>
    <property type="molecule type" value="Genomic_DNA"/>
</dbReference>
<dbReference type="PANTHER" id="PTHR22925:SF57">
    <property type="entry name" value="HYDROLASE FAMILY PROTEIN 43, PUTATIVE, EXPRESSED-RELATED"/>
    <property type="match status" value="1"/>
</dbReference>
<keyword evidence="5" id="KW-1133">Transmembrane helix</keyword>
<feature type="compositionally biased region" description="Basic residues" evidence="4">
    <location>
        <begin position="78"/>
        <end position="87"/>
    </location>
</feature>
<dbReference type="Pfam" id="PF04616">
    <property type="entry name" value="Glyco_hydro_43"/>
    <property type="match status" value="1"/>
</dbReference>
<keyword evidence="5" id="KW-0472">Membrane</keyword>
<evidence type="ECO:0000256" key="4">
    <source>
        <dbReference type="SAM" id="MobiDB-lite"/>
    </source>
</evidence>